<keyword evidence="5" id="KW-1185">Reference proteome</keyword>
<dbReference type="InterPro" id="IPR026444">
    <property type="entry name" value="Secre_tail"/>
</dbReference>
<feature type="region of interest" description="Disordered" evidence="1">
    <location>
        <begin position="1723"/>
        <end position="1780"/>
    </location>
</feature>
<feature type="chain" id="PRO_5012851003" evidence="2">
    <location>
        <begin position="28"/>
        <end position="2126"/>
    </location>
</feature>
<feature type="region of interest" description="Disordered" evidence="1">
    <location>
        <begin position="1884"/>
        <end position="1928"/>
    </location>
</feature>
<keyword evidence="2" id="KW-0732">Signal</keyword>
<feature type="compositionally biased region" description="Acidic residues" evidence="1">
    <location>
        <begin position="1244"/>
        <end position="1261"/>
    </location>
</feature>
<protein>
    <submittedName>
        <fullName evidence="4">Por secretion system C-terminal sorting domain-containing protein</fullName>
    </submittedName>
</protein>
<evidence type="ECO:0000259" key="3">
    <source>
        <dbReference type="Pfam" id="PF18962"/>
    </source>
</evidence>
<dbReference type="InterPro" id="IPR018247">
    <property type="entry name" value="EF_Hand_1_Ca_BS"/>
</dbReference>
<feature type="compositionally biased region" description="Polar residues" evidence="1">
    <location>
        <begin position="978"/>
        <end position="988"/>
    </location>
</feature>
<accession>A0A239H8A5</accession>
<reference evidence="4 5" key="1">
    <citation type="submission" date="2017-06" db="EMBL/GenBank/DDBJ databases">
        <authorList>
            <person name="Kim H.J."/>
            <person name="Triplett B.A."/>
        </authorList>
    </citation>
    <scope>NUCLEOTIDE SEQUENCE [LARGE SCALE GENOMIC DNA]</scope>
    <source>
        <strain evidence="4 5">DSM 19307</strain>
    </source>
</reference>
<dbReference type="RefSeq" id="WP_089355935.1">
    <property type="nucleotide sequence ID" value="NZ_FZPD01000002.1"/>
</dbReference>
<dbReference type="PANTHER" id="PTHR10199">
    <property type="entry name" value="THROMBOSPONDIN"/>
    <property type="match status" value="1"/>
</dbReference>
<feature type="compositionally biased region" description="Polar residues" evidence="1">
    <location>
        <begin position="1909"/>
        <end position="1920"/>
    </location>
</feature>
<dbReference type="InterPro" id="IPR008979">
    <property type="entry name" value="Galactose-bd-like_sf"/>
</dbReference>
<dbReference type="Pfam" id="PF18962">
    <property type="entry name" value="Por_Secre_tail"/>
    <property type="match status" value="1"/>
</dbReference>
<dbReference type="PANTHER" id="PTHR10199:SF119">
    <property type="entry name" value="RE20510P"/>
    <property type="match status" value="1"/>
</dbReference>
<feature type="compositionally biased region" description="Polar residues" evidence="1">
    <location>
        <begin position="1206"/>
        <end position="1215"/>
    </location>
</feature>
<dbReference type="Gene3D" id="4.10.1080.10">
    <property type="entry name" value="TSP type-3 repeat"/>
    <property type="match status" value="4"/>
</dbReference>
<feature type="compositionally biased region" description="Acidic residues" evidence="1">
    <location>
        <begin position="1608"/>
        <end position="1623"/>
    </location>
</feature>
<feature type="compositionally biased region" description="Basic and acidic residues" evidence="1">
    <location>
        <begin position="674"/>
        <end position="694"/>
    </location>
</feature>
<evidence type="ECO:0000256" key="1">
    <source>
        <dbReference type="SAM" id="MobiDB-lite"/>
    </source>
</evidence>
<sequence>MNAISTENHLKSILLFFAFLLANFVFAQNDCPIRSDYDWDTFDGNEPVIGDTYVEESVSFSFSASGNTNRITGDVIGGTFPIGAFNYPDAWVITQDLANITESNTFTIDFNGDLLYDFCFTVLDIDSDQANFSDLVTVNGIDYLGATVSLTAADYTINGNNLQFNGANQFEGIDEEFCCGFEPSNVEICFPTAIQRIEIVFGNSDIDAGAQNFGIYDFDFCSMDFDGDSTQDEDESDADGDGIINTIEGYTTDLDLDGVPNVYDADFPGRVDANGDNTDDRFDADDDQFPDYLDLDADNDGIPDFVENLPTEGAGLPADTDGDGTDDYLDSDSDDDGVSDFIEGNDIDFNGIADVTALAGTDADDDGIDDNFDTVDGRSTANNNSGSRAIIAASLVDDDDVVDFRDTDDDGDGILTSAEIPDANGDGIPDYISACEDGFILDFENYGVGSTPGPVFTVDEVDITFSFIDPSGGSVDYEISEQIHDPENSVFASQQLTTNTTSTQLKVLFNKPLEGFCFDLLDIDRGAHLDSMAVNIFRDGDVIVLDTDNIIPGRSAQLNSNNFIVGTSFAADDGYDGNVRVCLGQTVDSLVVFYANHTPGSIQYIGLNDFTWCGVDHDYDEILDINDPDDNNDGIDDLTAGGGVDPSLDTDGDRIPDYMDADFAGFTDSNGDGIDDRRDLDLDGVPDHLDKDIDNDGIPNAVELNGGDLPANMDEDGAYPPSYALANDSDGDGRVDDVDDSDGAYTSGTPLANPDTDTDGINDFRDLDSDADGIPDLIEAGGTDADGDGRVDNYSDITGDGFHDDYDPDVFGTTLLRGSISKFAKDTDGDGLADYIDIDADGDGVIDNIEAQTSTGYTAPAGVDTDGDGWDDNYDSDNGGTTPTLPDTDSDASSDYLDTDSDGDGVLDRTESRDSDSDGVADQLASGTDTDSDGLDDAFDPDCSPCGSITGVSAPNQDTDTDSRPDYRDADDDGDGVLTSSEDFNGNGNFADDMTQGGPNPDYLQFTDDPDGDGIPNIADLDDNNDGIPDSDYAACSLVTGNGVSQTNTGVNNAAEALGAPDGTSAQIRNGDNIIIDLNTTVPSDVLIYLTLAKIQTDPGDAGVIVEQSTDGVAFSNSLNIPLSSNTLAEYSYTLNADAQYIRVTRDARGNYLDAVTFTYADCVASDLDGDGIPDQLDLDSDGDGIPNAYEANSGVLPANMDENGQYPSTYASANDSDGDGIVDDVDDTVGSYTAGTALPNNDFDSDGIPDAQDADADGDGIPDSIESVGTDTNANGIPDSFTDTDGDGNPDYRDGDSDGDGVLDLREGQTTAAYIGSPSGVDTDGDGIDDSFDGDCTGANCGGVTGIPITGNDHDSDGTPDFQDTDSDNDGISDLIEANDNNTDGAADITPSGTDANDNGIDDDFDATPVVLQNTDGDSEADWRDNDDDGDGTPTADENVDINPANGTPDYLESNGNTCGTGKVNNGTGYGDSVYEDVGATRQDSALGAPDYAGSGDNNTLLAYVDAAGQYLSLDLEEIVAEGTIISIVTTSWDGQPAASMDVSSSLDGVNFGNTVSFTGIVLRPNSETRTYTVPAGGIRYIRFTWVANTPYIDGLTFTSCADDSDNDGVQDTSDNDSDNDGLTDLQEGNGTDPSADADADGVPNFLDSDFAGYEDANSDGINDNFDQDLDGVPNHQDLDSDNDGIPDAVEANGGSLPANMTAEGAYLSSYVAANDADNDGLATDVDNAGEAGTPLANPDTDNGTGYDDGLPDFLDRDSDNDGITDVAENNGTDNNRDGILDNFVDSDGDGLNDAVDPDNGGTALTIVNSDGADNPDYLDTDSDNDSVGSPGLGDLFEGHDSNFDGTPSWDDDGDLILDTNEGNIDLDGDGILDAFDPNQGGIGAALPNADGDGLPNFRDNDDDDDGTLSSAEDTNGNGNYFDDFTQGQSGTYANVPDYLYNHTSPLPVEFISFKVELKESASHLLWSTAQEINNDRFEIEHSIDGINFEMVGTIGGNGTVNEVMEYTFVHKDLKSGFNYYRLKQIDFDGQYEYSEIKRVSMGAFEDVSVNIFPNPADSEATIQIHDGFATRIELITLRGTILKFMEYQDGTNKHTFDLTDLNAGMYLIRITGPNETKIKRLVVK</sequence>
<name>A0A239H8A5_EKHLU</name>
<evidence type="ECO:0000313" key="4">
    <source>
        <dbReference type="EMBL" id="SNS77375.1"/>
    </source>
</evidence>
<feature type="compositionally biased region" description="Acidic residues" evidence="1">
    <location>
        <begin position="1217"/>
        <end position="1228"/>
    </location>
</feature>
<feature type="region of interest" description="Disordered" evidence="1">
    <location>
        <begin position="1810"/>
        <end position="1856"/>
    </location>
</feature>
<feature type="region of interest" description="Disordered" evidence="1">
    <location>
        <begin position="1608"/>
        <end position="1698"/>
    </location>
</feature>
<feature type="compositionally biased region" description="Acidic residues" evidence="1">
    <location>
        <begin position="888"/>
        <end position="905"/>
    </location>
</feature>
<feature type="compositionally biased region" description="Acidic residues" evidence="1">
    <location>
        <begin position="930"/>
        <end position="940"/>
    </location>
</feature>
<dbReference type="OrthoDB" id="934118at2"/>
<proteinExistence type="predicted"/>
<dbReference type="EMBL" id="FZPD01000002">
    <property type="protein sequence ID" value="SNS77375.1"/>
    <property type="molecule type" value="Genomic_DNA"/>
</dbReference>
<feature type="region of interest" description="Disordered" evidence="1">
    <location>
        <begin position="1312"/>
        <end position="1331"/>
    </location>
</feature>
<evidence type="ECO:0000313" key="5">
    <source>
        <dbReference type="Proteomes" id="UP000198393"/>
    </source>
</evidence>
<evidence type="ECO:0000256" key="2">
    <source>
        <dbReference type="SAM" id="SignalP"/>
    </source>
</evidence>
<feature type="compositionally biased region" description="Acidic residues" evidence="1">
    <location>
        <begin position="865"/>
        <end position="875"/>
    </location>
</feature>
<feature type="compositionally biased region" description="Basic and acidic residues" evidence="1">
    <location>
        <begin position="906"/>
        <end position="916"/>
    </location>
</feature>
<feature type="compositionally biased region" description="Acidic residues" evidence="1">
    <location>
        <begin position="1418"/>
        <end position="1432"/>
    </location>
</feature>
<feature type="signal peptide" evidence="2">
    <location>
        <begin position="1"/>
        <end position="27"/>
    </location>
</feature>
<feature type="domain" description="Secretion system C-terminal sorting" evidence="3">
    <location>
        <begin position="2053"/>
        <end position="2125"/>
    </location>
</feature>
<feature type="region of interest" description="Disordered" evidence="1">
    <location>
        <begin position="1348"/>
        <end position="1460"/>
    </location>
</feature>
<dbReference type="PROSITE" id="PS00018">
    <property type="entry name" value="EF_HAND_1"/>
    <property type="match status" value="1"/>
</dbReference>
<organism evidence="4 5">
    <name type="scientific">Ekhidna lutea</name>
    <dbReference type="NCBI Taxonomy" id="447679"/>
    <lineage>
        <taxon>Bacteria</taxon>
        <taxon>Pseudomonadati</taxon>
        <taxon>Bacteroidota</taxon>
        <taxon>Cytophagia</taxon>
        <taxon>Cytophagales</taxon>
        <taxon>Reichenbachiellaceae</taxon>
        <taxon>Ekhidna</taxon>
    </lineage>
</organism>
<feature type="region of interest" description="Disordered" evidence="1">
    <location>
        <begin position="1175"/>
        <end position="1305"/>
    </location>
</feature>
<dbReference type="SUPFAM" id="SSF49785">
    <property type="entry name" value="Galactose-binding domain-like"/>
    <property type="match status" value="1"/>
</dbReference>
<feature type="region of interest" description="Disordered" evidence="1">
    <location>
        <begin position="628"/>
        <end position="759"/>
    </location>
</feature>
<dbReference type="NCBIfam" id="TIGR04183">
    <property type="entry name" value="Por_Secre_tail"/>
    <property type="match status" value="1"/>
</dbReference>
<dbReference type="InterPro" id="IPR028974">
    <property type="entry name" value="TSP_type-3_rpt"/>
</dbReference>
<dbReference type="GO" id="GO:0005509">
    <property type="term" value="F:calcium ion binding"/>
    <property type="evidence" value="ECO:0007669"/>
    <property type="project" value="InterPro"/>
</dbReference>
<feature type="region of interest" description="Disordered" evidence="1">
    <location>
        <begin position="851"/>
        <end position="1026"/>
    </location>
</feature>
<gene>
    <name evidence="4" type="ORF">SAMN05421640_1181</name>
</gene>
<dbReference type="Proteomes" id="UP000198393">
    <property type="component" value="Unassembled WGS sequence"/>
</dbReference>
<dbReference type="SUPFAM" id="SSF103647">
    <property type="entry name" value="TSP type-3 repeat"/>
    <property type="match status" value="2"/>
</dbReference>